<dbReference type="InterPro" id="IPR009100">
    <property type="entry name" value="AcylCoA_DH/oxidase_NM_dom_sf"/>
</dbReference>
<name>E0XYG7_9SPHN</name>
<evidence type="ECO:0000256" key="5">
    <source>
        <dbReference type="ARBA" id="ARBA00023002"/>
    </source>
</evidence>
<reference evidence="10" key="1">
    <citation type="journal article" date="2011" name="Environ. Microbiol.">
        <title>Time-series analyses of Monterey Bay coastal microbial picoplankton using a 'genome proxy' microarray.</title>
        <authorList>
            <person name="Rich V.I."/>
            <person name="Pham V.D."/>
            <person name="Eppley J."/>
            <person name="Shi Y."/>
            <person name="DeLong E.F."/>
        </authorList>
    </citation>
    <scope>NUCLEOTIDE SEQUENCE</scope>
</reference>
<dbReference type="FunFam" id="2.40.110.10:FF:000015">
    <property type="entry name" value="Acyl-CoA dehydrogenase"/>
    <property type="match status" value="1"/>
</dbReference>
<evidence type="ECO:0000256" key="1">
    <source>
        <dbReference type="ARBA" id="ARBA00001974"/>
    </source>
</evidence>
<dbReference type="InterPro" id="IPR006089">
    <property type="entry name" value="Acyl-CoA_DH_CS"/>
</dbReference>
<evidence type="ECO:0000259" key="9">
    <source>
        <dbReference type="Pfam" id="PF02771"/>
    </source>
</evidence>
<dbReference type="FunFam" id="1.20.140.10:FF:000001">
    <property type="entry name" value="Acyl-CoA dehydrogenase"/>
    <property type="match status" value="1"/>
</dbReference>
<comment type="cofactor">
    <cofactor evidence="1 6">
        <name>FAD</name>
        <dbReference type="ChEBI" id="CHEBI:57692"/>
    </cofactor>
</comment>
<feature type="domain" description="Acyl-CoA oxidase/dehydrogenase middle" evidence="8">
    <location>
        <begin position="278"/>
        <end position="371"/>
    </location>
</feature>
<proteinExistence type="inferred from homology"/>
<evidence type="ECO:0000256" key="6">
    <source>
        <dbReference type="RuleBase" id="RU362125"/>
    </source>
</evidence>
<evidence type="ECO:0000259" key="8">
    <source>
        <dbReference type="Pfam" id="PF02770"/>
    </source>
</evidence>
<feature type="domain" description="Acyl-CoA dehydrogenase/oxidase N-terminal" evidence="9">
    <location>
        <begin position="161"/>
        <end position="271"/>
    </location>
</feature>
<dbReference type="PANTHER" id="PTHR43884:SF25">
    <property type="entry name" value="ACYL-COA DEHYDROGENASE YDBM-RELATED"/>
    <property type="match status" value="1"/>
</dbReference>
<dbReference type="Gene3D" id="1.20.140.10">
    <property type="entry name" value="Butyryl-CoA Dehydrogenase, subunit A, domain 3"/>
    <property type="match status" value="1"/>
</dbReference>
<dbReference type="Pfam" id="PF02771">
    <property type="entry name" value="Acyl-CoA_dh_N"/>
    <property type="match status" value="1"/>
</dbReference>
<dbReference type="InterPro" id="IPR009075">
    <property type="entry name" value="AcylCo_DH/oxidase_C"/>
</dbReference>
<protein>
    <submittedName>
        <fullName evidence="10">Acyl-CoA dehydrogenases</fullName>
    </submittedName>
</protein>
<organism evidence="10">
    <name type="scientific">uncultured Sphingomonadales bacterium HF0500_24B12</name>
    <dbReference type="NCBI Taxonomy" id="710993"/>
    <lineage>
        <taxon>Bacteria</taxon>
        <taxon>Pseudomonadati</taxon>
        <taxon>Pseudomonadota</taxon>
        <taxon>Alphaproteobacteria</taxon>
        <taxon>Sphingomonadales</taxon>
        <taxon>environmental samples</taxon>
    </lineage>
</organism>
<evidence type="ECO:0000313" key="10">
    <source>
        <dbReference type="EMBL" id="ADI19458.1"/>
    </source>
</evidence>
<keyword evidence="5 6" id="KW-0560">Oxidoreductase</keyword>
<feature type="domain" description="Acyl-CoA dehydrogenase/oxidase C-terminal" evidence="7">
    <location>
        <begin position="394"/>
        <end position="543"/>
    </location>
</feature>
<dbReference type="PROSITE" id="PS00073">
    <property type="entry name" value="ACYL_COA_DH_2"/>
    <property type="match status" value="1"/>
</dbReference>
<comment type="similarity">
    <text evidence="2 6">Belongs to the acyl-CoA dehydrogenase family.</text>
</comment>
<evidence type="ECO:0000259" key="7">
    <source>
        <dbReference type="Pfam" id="PF00441"/>
    </source>
</evidence>
<dbReference type="GO" id="GO:0050660">
    <property type="term" value="F:flavin adenine dinucleotide binding"/>
    <property type="evidence" value="ECO:0007669"/>
    <property type="project" value="InterPro"/>
</dbReference>
<evidence type="ECO:0000256" key="4">
    <source>
        <dbReference type="ARBA" id="ARBA00022827"/>
    </source>
</evidence>
<dbReference type="Gene3D" id="2.40.110.10">
    <property type="entry name" value="Butyryl-CoA Dehydrogenase, subunit A, domain 2"/>
    <property type="match status" value="1"/>
</dbReference>
<dbReference type="Pfam" id="PF02770">
    <property type="entry name" value="Acyl-CoA_dh_M"/>
    <property type="match status" value="1"/>
</dbReference>
<sequence length="553" mass="59515">MTDWVEEADGVARKAECLVSAIREAVAELIAPAGKVKAELADRHQRALHGFAWYATLAEALAATAAWARSVRDAGEWNPINELILRVGFGEICGQIAHGVAMSQSEIVRPAEFGLAEAASDFARDTAVDQFLNDPDAATNRADLARRLAEGERPCESFRDETLDLIRSQIRAFTAARIAPHAQRWHLADDLIPSEVIEGMAELGVFGVCIPEEHGGLGLGKLAMCLVSEELSRGWICAGSLGTRSEIASELILTNGTQEQKRKFLPRLADGSILPTAVFTEPDAGSDLASVRTRAKRSDAGGWRIHGSKTWITHAARADLMTILVRTDPDRPGHGGLSMLLAEKTRGTQGEPFPDAGIDGEEIAVLGYRGMREYTLGFEGFAVAQEGLLGAEEGKGFKQLMHTFEGARIQTAARAIGVAWNALDLGLAYAVQRSQFGQPLLGFPRVSDKLAVMAAEIVMARELTYDAARRKDRGKRCDIEAGMAKLLAARTAWSAADNALQIHGGNGYALEYEISRVLCDARILNIFEGAGEIQAHVIGRGLLSAARRSAPGS</sequence>
<dbReference type="SUPFAM" id="SSF56645">
    <property type="entry name" value="Acyl-CoA dehydrogenase NM domain-like"/>
    <property type="match status" value="1"/>
</dbReference>
<keyword evidence="4 6" id="KW-0274">FAD</keyword>
<dbReference type="PANTHER" id="PTHR43884">
    <property type="entry name" value="ACYL-COA DEHYDROGENASE"/>
    <property type="match status" value="1"/>
</dbReference>
<dbReference type="InterPro" id="IPR006091">
    <property type="entry name" value="Acyl-CoA_Oxase/DH_mid-dom"/>
</dbReference>
<accession>E0XYG7</accession>
<dbReference type="Gene3D" id="1.10.540.10">
    <property type="entry name" value="Acyl-CoA dehydrogenase/oxidase, N-terminal domain"/>
    <property type="match status" value="1"/>
</dbReference>
<dbReference type="InterPro" id="IPR046373">
    <property type="entry name" value="Acyl-CoA_Oxase/DH_mid-dom_sf"/>
</dbReference>
<dbReference type="EMBL" id="GU474922">
    <property type="protein sequence ID" value="ADI19458.1"/>
    <property type="molecule type" value="Genomic_DNA"/>
</dbReference>
<dbReference type="InterPro" id="IPR037069">
    <property type="entry name" value="AcylCoA_DH/ox_N_sf"/>
</dbReference>
<dbReference type="Pfam" id="PF00441">
    <property type="entry name" value="Acyl-CoA_dh_1"/>
    <property type="match status" value="1"/>
</dbReference>
<dbReference type="SUPFAM" id="SSF47203">
    <property type="entry name" value="Acyl-CoA dehydrogenase C-terminal domain-like"/>
    <property type="match status" value="1"/>
</dbReference>
<dbReference type="InterPro" id="IPR013786">
    <property type="entry name" value="AcylCoA_DH/ox_N"/>
</dbReference>
<dbReference type="AlphaFoldDB" id="E0XYG7"/>
<dbReference type="GO" id="GO:0003995">
    <property type="term" value="F:acyl-CoA dehydrogenase activity"/>
    <property type="evidence" value="ECO:0007669"/>
    <property type="project" value="InterPro"/>
</dbReference>
<evidence type="ECO:0000256" key="3">
    <source>
        <dbReference type="ARBA" id="ARBA00022630"/>
    </source>
</evidence>
<keyword evidence="3 6" id="KW-0285">Flavoprotein</keyword>
<evidence type="ECO:0000256" key="2">
    <source>
        <dbReference type="ARBA" id="ARBA00009347"/>
    </source>
</evidence>
<dbReference type="InterPro" id="IPR036250">
    <property type="entry name" value="AcylCo_DH-like_C"/>
</dbReference>